<dbReference type="AlphaFoldDB" id="A0A1M5NJY2"/>
<protein>
    <submittedName>
        <fullName evidence="9">Cytochrome c556</fullName>
    </submittedName>
</protein>
<evidence type="ECO:0000256" key="1">
    <source>
        <dbReference type="ARBA" id="ARBA00022448"/>
    </source>
</evidence>
<dbReference type="OrthoDB" id="7596534at2"/>
<feature type="binding site" description="covalent" evidence="7">
    <location>
        <position position="137"/>
    </location>
    <ligand>
        <name>heme c</name>
        <dbReference type="ChEBI" id="CHEBI:61717"/>
    </ligand>
</feature>
<feature type="signal peptide" evidence="8">
    <location>
        <begin position="1"/>
        <end position="20"/>
    </location>
</feature>
<keyword evidence="5 6" id="KW-0408">Iron</keyword>
<keyword evidence="8" id="KW-0732">Signal</keyword>
<evidence type="ECO:0000256" key="8">
    <source>
        <dbReference type="SAM" id="SignalP"/>
    </source>
</evidence>
<keyword evidence="10" id="KW-1185">Reference proteome</keyword>
<dbReference type="Gene3D" id="1.20.120.10">
    <property type="entry name" value="Cytochrome c/b562"/>
    <property type="match status" value="1"/>
</dbReference>
<name>A0A1M5NJY2_9RHOB</name>
<accession>A0A1M5NJY2</accession>
<evidence type="ECO:0000256" key="6">
    <source>
        <dbReference type="PIRSR" id="PIRSR000027-1"/>
    </source>
</evidence>
<dbReference type="PIRSF" id="PIRSF000027">
    <property type="entry name" value="Cytc_c_prime"/>
    <property type="match status" value="1"/>
</dbReference>
<dbReference type="Proteomes" id="UP000184211">
    <property type="component" value="Unassembled WGS sequence"/>
</dbReference>
<feature type="binding site" description="axial binding residue" evidence="6">
    <location>
        <position position="138"/>
    </location>
    <ligand>
        <name>heme c</name>
        <dbReference type="ChEBI" id="CHEBI:61717"/>
    </ligand>
    <ligandPart>
        <name>Fe</name>
        <dbReference type="ChEBI" id="CHEBI:18248"/>
    </ligandPart>
</feature>
<evidence type="ECO:0000256" key="3">
    <source>
        <dbReference type="ARBA" id="ARBA00022723"/>
    </source>
</evidence>
<evidence type="ECO:0000256" key="5">
    <source>
        <dbReference type="ARBA" id="ARBA00023004"/>
    </source>
</evidence>
<dbReference type="Pfam" id="PF01322">
    <property type="entry name" value="Cytochrom_C_2"/>
    <property type="match status" value="1"/>
</dbReference>
<dbReference type="InterPro" id="IPR010980">
    <property type="entry name" value="Cyt_c/b562"/>
</dbReference>
<evidence type="ECO:0000313" key="10">
    <source>
        <dbReference type="Proteomes" id="UP000184211"/>
    </source>
</evidence>
<dbReference type="InterPro" id="IPR012127">
    <property type="entry name" value="Cyt_c_prime"/>
</dbReference>
<evidence type="ECO:0000256" key="7">
    <source>
        <dbReference type="PIRSR" id="PIRSR000027-2"/>
    </source>
</evidence>
<feature type="binding site" description="covalent" evidence="7">
    <location>
        <position position="134"/>
    </location>
    <ligand>
        <name>heme c</name>
        <dbReference type="ChEBI" id="CHEBI:61717"/>
    </ligand>
</feature>
<reference evidence="10" key="1">
    <citation type="submission" date="2016-11" db="EMBL/GenBank/DDBJ databases">
        <authorList>
            <person name="Varghese N."/>
            <person name="Submissions S."/>
        </authorList>
    </citation>
    <scope>NUCLEOTIDE SEQUENCE [LARGE SCALE GENOMIC DNA]</scope>
    <source>
        <strain evidence="10">DSM 28223</strain>
    </source>
</reference>
<dbReference type="GO" id="GO:0022900">
    <property type="term" value="P:electron transport chain"/>
    <property type="evidence" value="ECO:0007669"/>
    <property type="project" value="InterPro"/>
</dbReference>
<dbReference type="GO" id="GO:0005506">
    <property type="term" value="F:iron ion binding"/>
    <property type="evidence" value="ECO:0007669"/>
    <property type="project" value="InterPro"/>
</dbReference>
<evidence type="ECO:0000313" key="9">
    <source>
        <dbReference type="EMBL" id="SHG89253.1"/>
    </source>
</evidence>
<dbReference type="SUPFAM" id="SSF47175">
    <property type="entry name" value="Cytochromes"/>
    <property type="match status" value="1"/>
</dbReference>
<keyword evidence="4" id="KW-0249">Electron transport</keyword>
<dbReference type="EMBL" id="FQWM01000002">
    <property type="protein sequence ID" value="SHG89253.1"/>
    <property type="molecule type" value="Genomic_DNA"/>
</dbReference>
<proteinExistence type="predicted"/>
<keyword evidence="3 6" id="KW-0479">Metal-binding</keyword>
<organism evidence="9 10">
    <name type="scientific">Cognatishimia maritima</name>
    <dbReference type="NCBI Taxonomy" id="870908"/>
    <lineage>
        <taxon>Bacteria</taxon>
        <taxon>Pseudomonadati</taxon>
        <taxon>Pseudomonadota</taxon>
        <taxon>Alphaproteobacteria</taxon>
        <taxon>Rhodobacterales</taxon>
        <taxon>Paracoccaceae</taxon>
        <taxon>Cognatishimia</taxon>
    </lineage>
</organism>
<dbReference type="GO" id="GO:0020037">
    <property type="term" value="F:heme binding"/>
    <property type="evidence" value="ECO:0007669"/>
    <property type="project" value="InterPro"/>
</dbReference>
<sequence length="143" mass="15330">MKGLVCCVVLSLSLGGVAIAHQGVMDSQVKAWMHAMGEAGKASKVLGSMTRGAADYDPEAAQEARELLITVAADIPALFEVPRHDPVSEALPTIWQDYSDFTEKAEAMRIAAEALDVSSPEGLQQGLRNLGRSCSGCHRDYRE</sequence>
<dbReference type="STRING" id="870908.SAMN04488044_1550"/>
<evidence type="ECO:0000256" key="4">
    <source>
        <dbReference type="ARBA" id="ARBA00022982"/>
    </source>
</evidence>
<dbReference type="GO" id="GO:0009055">
    <property type="term" value="F:electron transfer activity"/>
    <property type="evidence" value="ECO:0007669"/>
    <property type="project" value="InterPro"/>
</dbReference>
<keyword evidence="2 7" id="KW-0349">Heme</keyword>
<dbReference type="RefSeq" id="WP_072792193.1">
    <property type="nucleotide sequence ID" value="NZ_FQWM01000002.1"/>
</dbReference>
<dbReference type="InterPro" id="IPR002321">
    <property type="entry name" value="Cyt_c_II"/>
</dbReference>
<keyword evidence="1" id="KW-0813">Transport</keyword>
<evidence type="ECO:0000256" key="2">
    <source>
        <dbReference type="ARBA" id="ARBA00022617"/>
    </source>
</evidence>
<gene>
    <name evidence="9" type="ORF">SAMN04488044_1550</name>
</gene>
<feature type="chain" id="PRO_5012431960" evidence="8">
    <location>
        <begin position="21"/>
        <end position="143"/>
    </location>
</feature>
<dbReference type="GO" id="GO:0042597">
    <property type="term" value="C:periplasmic space"/>
    <property type="evidence" value="ECO:0007669"/>
    <property type="project" value="InterPro"/>
</dbReference>
<comment type="PTM">
    <text evidence="7">Binds 1 heme group per subunit.</text>
</comment>
<dbReference type="PROSITE" id="PS51009">
    <property type="entry name" value="CYTCII"/>
    <property type="match status" value="1"/>
</dbReference>